<feature type="compositionally biased region" description="Polar residues" evidence="2">
    <location>
        <begin position="76"/>
        <end position="91"/>
    </location>
</feature>
<feature type="compositionally biased region" description="Acidic residues" evidence="2">
    <location>
        <begin position="18"/>
        <end position="33"/>
    </location>
</feature>
<organism evidence="4">
    <name type="scientific">Heterosigma akashiwo</name>
    <name type="common">Chromophytic alga</name>
    <name type="synonym">Heterosigma carterae</name>
    <dbReference type="NCBI Taxonomy" id="2829"/>
    <lineage>
        <taxon>Eukaryota</taxon>
        <taxon>Sar</taxon>
        <taxon>Stramenopiles</taxon>
        <taxon>Ochrophyta</taxon>
        <taxon>Raphidophyceae</taxon>
        <taxon>Chattonellales</taxon>
        <taxon>Chattonellaceae</taxon>
        <taxon>Heterosigma</taxon>
    </lineage>
</organism>
<gene>
    <name evidence="4" type="ORF">HAKA00212_LOCUS5674</name>
</gene>
<dbReference type="InterPro" id="IPR036338">
    <property type="entry name" value="Aha1"/>
</dbReference>
<dbReference type="Pfam" id="PF09229">
    <property type="entry name" value="Aha1_N"/>
    <property type="match status" value="1"/>
</dbReference>
<feature type="region of interest" description="Disordered" evidence="2">
    <location>
        <begin position="60"/>
        <end position="91"/>
    </location>
</feature>
<reference evidence="4" key="1">
    <citation type="submission" date="2021-01" db="EMBL/GenBank/DDBJ databases">
        <authorList>
            <person name="Corre E."/>
            <person name="Pelletier E."/>
            <person name="Niang G."/>
            <person name="Scheremetjew M."/>
            <person name="Finn R."/>
            <person name="Kale V."/>
            <person name="Holt S."/>
            <person name="Cochrane G."/>
            <person name="Meng A."/>
            <person name="Brown T."/>
            <person name="Cohen L."/>
        </authorList>
    </citation>
    <scope>NUCLEOTIDE SEQUENCE</scope>
    <source>
        <strain evidence="4">CCMP3107</strain>
    </source>
</reference>
<dbReference type="GO" id="GO:0051087">
    <property type="term" value="F:protein-folding chaperone binding"/>
    <property type="evidence" value="ECO:0007669"/>
    <property type="project" value="InterPro"/>
</dbReference>
<feature type="compositionally biased region" description="Polar residues" evidence="2">
    <location>
        <begin position="1"/>
        <end position="16"/>
    </location>
</feature>
<evidence type="ECO:0000256" key="2">
    <source>
        <dbReference type="SAM" id="MobiDB-lite"/>
    </source>
</evidence>
<dbReference type="GO" id="GO:0001671">
    <property type="term" value="F:ATPase activator activity"/>
    <property type="evidence" value="ECO:0007669"/>
    <property type="project" value="InterPro"/>
</dbReference>
<sequence>MADSNDPPTSSGSIDDSMQVEEKDETVGQEEGEALGKGYKNGLPYFHRELSAQDKELIGDISPKQISKPDLPSESGEITRQTSSSAWNAAQTWEEKDWTDWAKRRLRELLGSMSAAAAAAADDGEAAAALEVTACTVDTGDAHIAVVRGRPRYIWDFAVTLTFEASFGGESGGPKGSIKYQEVGYDCDGDYEAEITYSSGRPNSINHTKLKNMITKNEFKDLFCERVETFKNEFHEKK</sequence>
<name>A0A6S9JMA9_HETAK</name>
<evidence type="ECO:0000259" key="3">
    <source>
        <dbReference type="SMART" id="SM01000"/>
    </source>
</evidence>
<comment type="similarity">
    <text evidence="1">Belongs to the AHA1 family.</text>
</comment>
<accession>A0A6S9JMA9</accession>
<dbReference type="PANTHER" id="PTHR13009">
    <property type="entry name" value="HEAT SHOCK PROTEIN 90 HSP90 CO-CHAPERONE AHA-1"/>
    <property type="match status" value="1"/>
</dbReference>
<dbReference type="SMART" id="SM01000">
    <property type="entry name" value="Aha1_N"/>
    <property type="match status" value="1"/>
</dbReference>
<dbReference type="InterPro" id="IPR015310">
    <property type="entry name" value="AHSA1-like_N"/>
</dbReference>
<proteinExistence type="inferred from homology"/>
<evidence type="ECO:0000256" key="1">
    <source>
        <dbReference type="ARBA" id="ARBA00006817"/>
    </source>
</evidence>
<feature type="region of interest" description="Disordered" evidence="2">
    <location>
        <begin position="1"/>
        <end position="40"/>
    </location>
</feature>
<feature type="domain" description="Activator of Hsp90 ATPase AHSA1-like N-terminal" evidence="3">
    <location>
        <begin position="95"/>
        <end position="237"/>
    </location>
</feature>
<dbReference type="EMBL" id="HBIU01012558">
    <property type="protein sequence ID" value="CAE0626998.1"/>
    <property type="molecule type" value="Transcribed_RNA"/>
</dbReference>
<dbReference type="SUPFAM" id="SSF103111">
    <property type="entry name" value="Activator of Hsp90 ATPase, Aha1"/>
    <property type="match status" value="1"/>
</dbReference>
<dbReference type="AlphaFoldDB" id="A0A6S9JMA9"/>
<evidence type="ECO:0000313" key="4">
    <source>
        <dbReference type="EMBL" id="CAE0626998.1"/>
    </source>
</evidence>
<dbReference type="Gene3D" id="3.15.10.20">
    <property type="entry name" value="Activator of Hsp90 ATPase Aha1, N-terminal domain"/>
    <property type="match status" value="1"/>
</dbReference>
<protein>
    <recommendedName>
        <fullName evidence="3">Activator of Hsp90 ATPase AHSA1-like N-terminal domain-containing protein</fullName>
    </recommendedName>
</protein>